<evidence type="ECO:0000313" key="1">
    <source>
        <dbReference type="EMBL" id="KDP36455.1"/>
    </source>
</evidence>
<accession>A0A067KW04</accession>
<name>A0A067KW04_JATCU</name>
<sequence length="100" mass="11119">MFLSTALTGTYQKLDFFKGGSGVSSQDIAYRIIVEAANFTNAQYALLKLDASNENMYNVGHTEKQLRADLSVQGVALLDYPQVYGSQHSNKKIDPTRNRL</sequence>
<keyword evidence="2" id="KW-1185">Reference proteome</keyword>
<reference evidence="1 2" key="1">
    <citation type="journal article" date="2014" name="PLoS ONE">
        <title>Global Analysis of Gene Expression Profiles in Physic Nut (Jatropha curcas L.) Seedlings Exposed to Salt Stress.</title>
        <authorList>
            <person name="Zhang L."/>
            <person name="Zhang C."/>
            <person name="Wu P."/>
            <person name="Chen Y."/>
            <person name="Li M."/>
            <person name="Jiang H."/>
            <person name="Wu G."/>
        </authorList>
    </citation>
    <scope>NUCLEOTIDE SEQUENCE [LARGE SCALE GENOMIC DNA]</scope>
    <source>
        <strain evidence="2">cv. GZQX0401</strain>
        <tissue evidence="1">Young leaves</tissue>
    </source>
</reference>
<organism evidence="1 2">
    <name type="scientific">Jatropha curcas</name>
    <name type="common">Barbados nut</name>
    <dbReference type="NCBI Taxonomy" id="180498"/>
    <lineage>
        <taxon>Eukaryota</taxon>
        <taxon>Viridiplantae</taxon>
        <taxon>Streptophyta</taxon>
        <taxon>Embryophyta</taxon>
        <taxon>Tracheophyta</taxon>
        <taxon>Spermatophyta</taxon>
        <taxon>Magnoliopsida</taxon>
        <taxon>eudicotyledons</taxon>
        <taxon>Gunneridae</taxon>
        <taxon>Pentapetalae</taxon>
        <taxon>rosids</taxon>
        <taxon>fabids</taxon>
        <taxon>Malpighiales</taxon>
        <taxon>Euphorbiaceae</taxon>
        <taxon>Crotonoideae</taxon>
        <taxon>Jatropheae</taxon>
        <taxon>Jatropha</taxon>
    </lineage>
</organism>
<dbReference type="AlphaFoldDB" id="A0A067KW04"/>
<gene>
    <name evidence="1" type="ORF">JCGZ_08585</name>
</gene>
<proteinExistence type="predicted"/>
<dbReference type="Proteomes" id="UP000027138">
    <property type="component" value="Unassembled WGS sequence"/>
</dbReference>
<evidence type="ECO:0000313" key="2">
    <source>
        <dbReference type="Proteomes" id="UP000027138"/>
    </source>
</evidence>
<protein>
    <submittedName>
        <fullName evidence="1">Uncharacterized protein</fullName>
    </submittedName>
</protein>
<dbReference type="EMBL" id="KK914435">
    <property type="protein sequence ID" value="KDP36455.1"/>
    <property type="molecule type" value="Genomic_DNA"/>
</dbReference>